<dbReference type="PANTHER" id="PTHR46103:SF1">
    <property type="entry name" value="RRNA METHYLTRANSFERASE 1, MITOCHONDRIAL"/>
    <property type="match status" value="1"/>
</dbReference>
<feature type="region of interest" description="Disordered" evidence="10">
    <location>
        <begin position="20"/>
        <end position="207"/>
    </location>
</feature>
<evidence type="ECO:0000256" key="5">
    <source>
        <dbReference type="ARBA" id="ARBA00022679"/>
    </source>
</evidence>
<keyword evidence="7" id="KW-0809">Transit peptide</keyword>
<name>A0ABQ5S8R2_9CHLO</name>
<keyword evidence="4" id="KW-0489">Methyltransferase</keyword>
<proteinExistence type="inferred from homology"/>
<keyword evidence="13" id="KW-1185">Reference proteome</keyword>
<dbReference type="CDD" id="cd18105">
    <property type="entry name" value="SpoU-like_MRM1"/>
    <property type="match status" value="1"/>
</dbReference>
<keyword evidence="8" id="KW-0496">Mitochondrion</keyword>
<evidence type="ECO:0000313" key="13">
    <source>
        <dbReference type="Proteomes" id="UP001165090"/>
    </source>
</evidence>
<evidence type="ECO:0000259" key="11">
    <source>
        <dbReference type="SMART" id="SM00967"/>
    </source>
</evidence>
<feature type="compositionally biased region" description="Basic and acidic residues" evidence="10">
    <location>
        <begin position="124"/>
        <end position="137"/>
    </location>
</feature>
<sequence length="548" mass="58289">MNCKCLGFSVHGNRGPLLSAVHARHSSGGPTISSEQPESQKSRPWSGRGHNPSQGHDERQGRPLNDWRDERRNERRDGRRDERRDERGDERRDKRRDEGWDGRRNERVDVGERGRGGSSTSSYSRRDREFSGAEKRGRPGPATAGGSSTGSPQRQRTRTRSVRDEYDNDDDVDNDNEIDDVDAADDVDERDGADRRSGGTTGPSCLRDTLHGEALYGVFPVLAALRAKRRRIHRAFVLSSMDLTKRKDAGLVRQVEALCTEAGVEIVRTSRHELNLMSHDRPHQGLVLDVSPLEWASLDEFPPADQLMAGLAAETVVHGGGGGSGTLVPPVWLALDEVVDPQNLGAVVRSAYCLGAAGVLACARNCAPLSAVVSKASAGALEALQLYSCHNLPRTLLDARDNKGWAVLGAAAGSGSVPVGKVCVDKPTILVLGSEGFGLRTNVRRACGSLVRVDMAPPAITRGSGDAWPMSSRGVASADSAGVPLPAMQWPQQGAVLRGLVDSLNVSVATGILLHSLISSAAAAAAATAGAAPQEGTMEAAESEAGTL</sequence>
<dbReference type="Proteomes" id="UP001165090">
    <property type="component" value="Unassembled WGS sequence"/>
</dbReference>
<evidence type="ECO:0000256" key="10">
    <source>
        <dbReference type="SAM" id="MobiDB-lite"/>
    </source>
</evidence>
<evidence type="ECO:0000256" key="2">
    <source>
        <dbReference type="ARBA" id="ARBA00007228"/>
    </source>
</evidence>
<protein>
    <recommendedName>
        <fullName evidence="9">rRNA methyltransferase 1, mitochondrial</fullName>
    </recommendedName>
</protein>
<dbReference type="SUPFAM" id="SSF75217">
    <property type="entry name" value="alpha/beta knot"/>
    <property type="match status" value="1"/>
</dbReference>
<keyword evidence="3" id="KW-0698">rRNA processing</keyword>
<accession>A0ABQ5S8R2</accession>
<organism evidence="12 13">
    <name type="scientific">Volvox africanus</name>
    <dbReference type="NCBI Taxonomy" id="51714"/>
    <lineage>
        <taxon>Eukaryota</taxon>
        <taxon>Viridiplantae</taxon>
        <taxon>Chlorophyta</taxon>
        <taxon>core chlorophytes</taxon>
        <taxon>Chlorophyceae</taxon>
        <taxon>CS clade</taxon>
        <taxon>Chlamydomonadales</taxon>
        <taxon>Volvocaceae</taxon>
        <taxon>Volvox</taxon>
    </lineage>
</organism>
<dbReference type="InterPro" id="IPR047261">
    <property type="entry name" value="MRM1_MeTrfase_dom"/>
</dbReference>
<dbReference type="InterPro" id="IPR047182">
    <property type="entry name" value="MRM1"/>
</dbReference>
<dbReference type="Gene3D" id="3.40.1280.10">
    <property type="match status" value="1"/>
</dbReference>
<dbReference type="InterPro" id="IPR001537">
    <property type="entry name" value="SpoU_MeTrfase"/>
</dbReference>
<feature type="compositionally biased region" description="Polar residues" evidence="10">
    <location>
        <begin position="28"/>
        <end position="43"/>
    </location>
</feature>
<evidence type="ECO:0000256" key="9">
    <source>
        <dbReference type="ARBA" id="ARBA00034881"/>
    </source>
</evidence>
<evidence type="ECO:0000256" key="4">
    <source>
        <dbReference type="ARBA" id="ARBA00022603"/>
    </source>
</evidence>
<dbReference type="Pfam" id="PF08032">
    <property type="entry name" value="SpoU_sub_bind"/>
    <property type="match status" value="1"/>
</dbReference>
<dbReference type="PANTHER" id="PTHR46103">
    <property type="entry name" value="RRNA METHYLTRANSFERASE 1, MITOCHONDRIAL"/>
    <property type="match status" value="1"/>
</dbReference>
<comment type="subcellular location">
    <subcellularLocation>
        <location evidence="1">Mitochondrion</location>
    </subcellularLocation>
</comment>
<dbReference type="InterPro" id="IPR013123">
    <property type="entry name" value="SpoU_subst-bd"/>
</dbReference>
<feature type="compositionally biased region" description="Low complexity" evidence="10">
    <location>
        <begin position="139"/>
        <end position="152"/>
    </location>
</feature>
<feature type="compositionally biased region" description="Acidic residues" evidence="10">
    <location>
        <begin position="166"/>
        <end position="189"/>
    </location>
</feature>
<evidence type="ECO:0000256" key="1">
    <source>
        <dbReference type="ARBA" id="ARBA00004173"/>
    </source>
</evidence>
<comment type="caution">
    <text evidence="12">The sequence shown here is derived from an EMBL/GenBank/DDBJ whole genome shotgun (WGS) entry which is preliminary data.</text>
</comment>
<keyword evidence="6" id="KW-0949">S-adenosyl-L-methionine</keyword>
<dbReference type="InterPro" id="IPR029028">
    <property type="entry name" value="Alpha/beta_knot_MTases"/>
</dbReference>
<evidence type="ECO:0000256" key="7">
    <source>
        <dbReference type="ARBA" id="ARBA00022946"/>
    </source>
</evidence>
<dbReference type="SUPFAM" id="SSF55315">
    <property type="entry name" value="L30e-like"/>
    <property type="match status" value="1"/>
</dbReference>
<evidence type="ECO:0000256" key="3">
    <source>
        <dbReference type="ARBA" id="ARBA00022552"/>
    </source>
</evidence>
<dbReference type="Gene3D" id="3.30.1330.30">
    <property type="match status" value="1"/>
</dbReference>
<dbReference type="Pfam" id="PF00588">
    <property type="entry name" value="SpoU_methylase"/>
    <property type="match status" value="1"/>
</dbReference>
<feature type="compositionally biased region" description="Basic and acidic residues" evidence="10">
    <location>
        <begin position="55"/>
        <end position="115"/>
    </location>
</feature>
<dbReference type="EMBL" id="BSDZ01000028">
    <property type="protein sequence ID" value="GLI66164.1"/>
    <property type="molecule type" value="Genomic_DNA"/>
</dbReference>
<reference evidence="12 13" key="1">
    <citation type="journal article" date="2023" name="IScience">
        <title>Expanded male sex-determining region conserved during the evolution of homothallism in the green alga Volvox.</title>
        <authorList>
            <person name="Yamamoto K."/>
            <person name="Matsuzaki R."/>
            <person name="Mahakham W."/>
            <person name="Heman W."/>
            <person name="Sekimoto H."/>
            <person name="Kawachi M."/>
            <person name="Minakuchi Y."/>
            <person name="Toyoda A."/>
            <person name="Nozaki H."/>
        </authorList>
    </citation>
    <scope>NUCLEOTIDE SEQUENCE [LARGE SCALE GENOMIC DNA]</scope>
    <source>
        <strain evidence="12 13">NIES-4468</strain>
    </source>
</reference>
<evidence type="ECO:0000256" key="6">
    <source>
        <dbReference type="ARBA" id="ARBA00022691"/>
    </source>
</evidence>
<gene>
    <name evidence="12" type="ORF">VaNZ11_009924</name>
</gene>
<dbReference type="SMART" id="SM00967">
    <property type="entry name" value="SpoU_sub_bind"/>
    <property type="match status" value="1"/>
</dbReference>
<dbReference type="InterPro" id="IPR029026">
    <property type="entry name" value="tRNA_m1G_MTases_N"/>
</dbReference>
<comment type="similarity">
    <text evidence="2">Belongs to the class IV-like SAM-binding methyltransferase superfamily. RNA methyltransferase TrmH family.</text>
</comment>
<keyword evidence="5" id="KW-0808">Transferase</keyword>
<evidence type="ECO:0000313" key="12">
    <source>
        <dbReference type="EMBL" id="GLI66164.1"/>
    </source>
</evidence>
<feature type="domain" description="RNA 2-O ribose methyltransferase substrate binding" evidence="11">
    <location>
        <begin position="214"/>
        <end position="296"/>
    </location>
</feature>
<evidence type="ECO:0000256" key="8">
    <source>
        <dbReference type="ARBA" id="ARBA00023128"/>
    </source>
</evidence>
<dbReference type="InterPro" id="IPR029064">
    <property type="entry name" value="Ribosomal_eL30-like_sf"/>
</dbReference>